<dbReference type="InterPro" id="IPR046848">
    <property type="entry name" value="E_motif"/>
</dbReference>
<dbReference type="AlphaFoldDB" id="A0AAV1E0S8"/>
<dbReference type="InterPro" id="IPR046960">
    <property type="entry name" value="PPR_At4g14850-like_plant"/>
</dbReference>
<reference evidence="3" key="1">
    <citation type="submission" date="2023-03" db="EMBL/GenBank/DDBJ databases">
        <authorList>
            <person name="Julca I."/>
        </authorList>
    </citation>
    <scope>NUCLEOTIDE SEQUENCE</scope>
</reference>
<gene>
    <name evidence="3" type="ORF">OLC1_LOCUS20715</name>
</gene>
<evidence type="ECO:0000313" key="3">
    <source>
        <dbReference type="EMBL" id="CAI9113775.1"/>
    </source>
</evidence>
<dbReference type="GO" id="GO:0003723">
    <property type="term" value="F:RNA binding"/>
    <property type="evidence" value="ECO:0007669"/>
    <property type="project" value="InterPro"/>
</dbReference>
<dbReference type="InterPro" id="IPR002885">
    <property type="entry name" value="PPR_rpt"/>
</dbReference>
<evidence type="ECO:0000256" key="1">
    <source>
        <dbReference type="ARBA" id="ARBA00022737"/>
    </source>
</evidence>
<dbReference type="GO" id="GO:0009451">
    <property type="term" value="P:RNA modification"/>
    <property type="evidence" value="ECO:0007669"/>
    <property type="project" value="InterPro"/>
</dbReference>
<dbReference type="Pfam" id="PF20431">
    <property type="entry name" value="E_motif"/>
    <property type="match status" value="1"/>
</dbReference>
<proteinExistence type="predicted"/>
<dbReference type="PANTHER" id="PTHR47926:SF436">
    <property type="entry name" value="PENTATRICOPEPTIDE REPEAT-CONTAINING PROTEIN ELI1, CHLOROPLASTIC-LIKE ISOFORM X2"/>
    <property type="match status" value="1"/>
</dbReference>
<dbReference type="Pfam" id="PF01535">
    <property type="entry name" value="PPR"/>
    <property type="match status" value="5"/>
</dbReference>
<evidence type="ECO:0000256" key="2">
    <source>
        <dbReference type="PROSITE-ProRule" id="PRU00708"/>
    </source>
</evidence>
<feature type="repeat" description="PPR" evidence="2">
    <location>
        <begin position="180"/>
        <end position="214"/>
    </location>
</feature>
<dbReference type="EMBL" id="OX459124">
    <property type="protein sequence ID" value="CAI9113775.1"/>
    <property type="molecule type" value="Genomic_DNA"/>
</dbReference>
<dbReference type="FunFam" id="1.25.40.10:FF:000184">
    <property type="entry name" value="Pentatricopeptide repeat-containing protein, chloroplastic"/>
    <property type="match status" value="1"/>
</dbReference>
<sequence length="396" mass="43702">MAQFSVSPDTHTFPFALKACAHLRSLSLAKSLHCQALKVGFLDDVFAFNNLIHAYCVSGDACGAHNLFDENPYRDLVSYNAMIDGFVKAGYAKMNQCREAIQLFDQMLFLDVKPDNTALVAVLSACAQLGELEKGKTIHEYILQNRNRINEYLITGLVDFYGKCGYIDTARGIFESSTKNLCTWNAMLVGLAMHGHGNFLLDYFARMVDSGVKPDRVTFLGVLVGCSHAGLVNEARKLFAEMEAVYGVPRELKHYGCMADLLGRAGLIKEAVEMIETMPMQGDVYVWGGLLGGCRMHGDIEAAEKAASQLVAVKPEDGGVYSVLANLYANAERWDDLVKMRSLREGGQIRRNAGCSLIQLNGETHEFVAGDDLHPLIQDIYTILNVLEQHKLEALC</sequence>
<dbReference type="PROSITE" id="PS51375">
    <property type="entry name" value="PPR"/>
    <property type="match status" value="2"/>
</dbReference>
<dbReference type="Gene3D" id="1.25.40.10">
    <property type="entry name" value="Tetratricopeptide repeat domain"/>
    <property type="match status" value="3"/>
</dbReference>
<evidence type="ECO:0000313" key="4">
    <source>
        <dbReference type="Proteomes" id="UP001161247"/>
    </source>
</evidence>
<keyword evidence="1" id="KW-0677">Repeat</keyword>
<dbReference type="PANTHER" id="PTHR47926">
    <property type="entry name" value="PENTATRICOPEPTIDE REPEAT-CONTAINING PROTEIN"/>
    <property type="match status" value="1"/>
</dbReference>
<accession>A0AAV1E0S8</accession>
<dbReference type="NCBIfam" id="TIGR00756">
    <property type="entry name" value="PPR"/>
    <property type="match status" value="2"/>
</dbReference>
<protein>
    <submittedName>
        <fullName evidence="3">OLC1v1014447C1</fullName>
    </submittedName>
</protein>
<dbReference type="Proteomes" id="UP001161247">
    <property type="component" value="Chromosome 7"/>
</dbReference>
<dbReference type="InterPro" id="IPR011990">
    <property type="entry name" value="TPR-like_helical_dom_sf"/>
</dbReference>
<name>A0AAV1E0S8_OLDCO</name>
<organism evidence="3 4">
    <name type="scientific">Oldenlandia corymbosa var. corymbosa</name>
    <dbReference type="NCBI Taxonomy" id="529605"/>
    <lineage>
        <taxon>Eukaryota</taxon>
        <taxon>Viridiplantae</taxon>
        <taxon>Streptophyta</taxon>
        <taxon>Embryophyta</taxon>
        <taxon>Tracheophyta</taxon>
        <taxon>Spermatophyta</taxon>
        <taxon>Magnoliopsida</taxon>
        <taxon>eudicotyledons</taxon>
        <taxon>Gunneridae</taxon>
        <taxon>Pentapetalae</taxon>
        <taxon>asterids</taxon>
        <taxon>lamiids</taxon>
        <taxon>Gentianales</taxon>
        <taxon>Rubiaceae</taxon>
        <taxon>Rubioideae</taxon>
        <taxon>Spermacoceae</taxon>
        <taxon>Hedyotis-Oldenlandia complex</taxon>
        <taxon>Oldenlandia</taxon>
    </lineage>
</organism>
<keyword evidence="4" id="KW-1185">Reference proteome</keyword>
<feature type="repeat" description="PPR" evidence="2">
    <location>
        <begin position="75"/>
        <end position="114"/>
    </location>
</feature>